<comment type="similarity">
    <text evidence="2">Belongs to the TFIIA subunit 1 family.</text>
</comment>
<keyword evidence="7" id="KW-1185">Reference proteome</keyword>
<dbReference type="Pfam" id="PF03153">
    <property type="entry name" value="TFIIA"/>
    <property type="match status" value="1"/>
</dbReference>
<comment type="caution">
    <text evidence="6">The sequence shown here is derived from an EMBL/GenBank/DDBJ whole genome shotgun (WGS) entry which is preliminary data.</text>
</comment>
<dbReference type="GO" id="GO:0006367">
    <property type="term" value="P:transcription initiation at RNA polymerase II promoter"/>
    <property type="evidence" value="ECO:0007669"/>
    <property type="project" value="InterPro"/>
</dbReference>
<dbReference type="EMBL" id="VWZK01012369">
    <property type="protein sequence ID" value="NXG75017.1"/>
    <property type="molecule type" value="Genomic_DNA"/>
</dbReference>
<keyword evidence="4" id="KW-0539">Nucleus</keyword>
<evidence type="ECO:0000256" key="1">
    <source>
        <dbReference type="ARBA" id="ARBA00004123"/>
    </source>
</evidence>
<dbReference type="Proteomes" id="UP000578343">
    <property type="component" value="Unassembled WGS sequence"/>
</dbReference>
<evidence type="ECO:0000256" key="4">
    <source>
        <dbReference type="ARBA" id="ARBA00023242"/>
    </source>
</evidence>
<dbReference type="OrthoDB" id="6275927at2759"/>
<organism evidence="6 7">
    <name type="scientific">Baryphthengus martii</name>
    <name type="common">Rufous motmot</name>
    <dbReference type="NCBI Taxonomy" id="176943"/>
    <lineage>
        <taxon>Eukaryota</taxon>
        <taxon>Metazoa</taxon>
        <taxon>Chordata</taxon>
        <taxon>Craniata</taxon>
        <taxon>Vertebrata</taxon>
        <taxon>Euteleostomi</taxon>
        <taxon>Archelosauria</taxon>
        <taxon>Archosauria</taxon>
        <taxon>Dinosauria</taxon>
        <taxon>Saurischia</taxon>
        <taxon>Theropoda</taxon>
        <taxon>Coelurosauria</taxon>
        <taxon>Aves</taxon>
        <taxon>Neognathae</taxon>
        <taxon>Neoaves</taxon>
        <taxon>Telluraves</taxon>
        <taxon>Coraciimorphae</taxon>
        <taxon>Coraciiformes</taxon>
        <taxon>Momotidae</taxon>
        <taxon>Baryphthengus</taxon>
    </lineage>
</organism>
<accession>A0A7K9EE41</accession>
<reference evidence="6 7" key="1">
    <citation type="submission" date="2019-09" db="EMBL/GenBank/DDBJ databases">
        <title>Bird 10,000 Genomes (B10K) Project - Family phase.</title>
        <authorList>
            <person name="Zhang G."/>
        </authorList>
    </citation>
    <scope>NUCLEOTIDE SEQUENCE [LARGE SCALE GENOMIC DNA]</scope>
    <source>
        <strain evidence="6">B10K-DU-001-21</strain>
        <tissue evidence="6">Muscle</tissue>
    </source>
</reference>
<evidence type="ECO:0000256" key="5">
    <source>
        <dbReference type="SAM" id="MobiDB-lite"/>
    </source>
</evidence>
<keyword evidence="3" id="KW-0804">Transcription</keyword>
<proteinExistence type="inferred from homology"/>
<dbReference type="PANTHER" id="PTHR12694">
    <property type="entry name" value="TRANSCRIPTION INITIATION FACTOR IIA SUBUNIT 1"/>
    <property type="match status" value="1"/>
</dbReference>
<dbReference type="PANTHER" id="PTHR12694:SF9">
    <property type="entry name" value="TFIIA-ALPHA AND BETA-LIKE FACTOR"/>
    <property type="match status" value="1"/>
</dbReference>
<sequence length="329" mass="35110">PKLYKSIIEDVIEGVQHLFAEEGLEEQVLTNLKQLWETKVMQSRATEGFFRHSHHSPQFTLQLPPNFHRLLQPSAAPLVIPTGRGVQHFMAADVGASRVGETLTLPSGVTYPVHVPAGVILQMASGQLFKVNVPIVVTQASGDANIPHHPVQQMLHPLGQPSVPQAGTASAAQVNASSGQAATETLQPQETAVQQTVVFQENAVERNLLESSTNTTPVQQPSVSQQQLAANAVSNQRAGSPEESQHEALHAAVCTPESSEGFSLAESLGNNSSDVLLDVKGKLDLEPEDLVQQEVSDDIIDLIIMGKGLGDGAVLNDHDGIASSDKVRP</sequence>
<protein>
    <submittedName>
        <fullName evidence="6">TF2AY factor</fullName>
    </submittedName>
</protein>
<feature type="non-terminal residue" evidence="6">
    <location>
        <position position="329"/>
    </location>
</feature>
<feature type="compositionally biased region" description="Polar residues" evidence="5">
    <location>
        <begin position="228"/>
        <end position="238"/>
    </location>
</feature>
<evidence type="ECO:0000313" key="6">
    <source>
        <dbReference type="EMBL" id="NXG75017.1"/>
    </source>
</evidence>
<feature type="region of interest" description="Disordered" evidence="5">
    <location>
        <begin position="211"/>
        <end position="249"/>
    </location>
</feature>
<evidence type="ECO:0000256" key="2">
    <source>
        <dbReference type="ARBA" id="ARBA00010059"/>
    </source>
</evidence>
<gene>
    <name evidence="6" type="primary">Gtf2a1l</name>
    <name evidence="6" type="ORF">BARMAR_R09732</name>
</gene>
<evidence type="ECO:0000313" key="7">
    <source>
        <dbReference type="Proteomes" id="UP000578343"/>
    </source>
</evidence>
<dbReference type="CDD" id="cd07976">
    <property type="entry name" value="TFIIA_alpha_beta_like"/>
    <property type="match status" value="1"/>
</dbReference>
<comment type="subcellular location">
    <subcellularLocation>
        <location evidence="1">Nucleus</location>
    </subcellularLocation>
</comment>
<name>A0A7K9EE41_BARMA</name>
<dbReference type="FunFam" id="1.10.287.100:FF:000001">
    <property type="entry name" value="Transcription initiation factor IIA subunit"/>
    <property type="match status" value="1"/>
</dbReference>
<dbReference type="SMART" id="SM01371">
    <property type="entry name" value="TFIIA"/>
    <property type="match status" value="1"/>
</dbReference>
<feature type="non-terminal residue" evidence="6">
    <location>
        <position position="1"/>
    </location>
</feature>
<dbReference type="Gene3D" id="1.10.287.100">
    <property type="match status" value="1"/>
</dbReference>
<dbReference type="SUPFAM" id="SSF47396">
    <property type="entry name" value="Transcription factor IIA (TFIIA), alpha-helical domain"/>
    <property type="match status" value="1"/>
</dbReference>
<dbReference type="AlphaFoldDB" id="A0A7K9EE41"/>
<feature type="compositionally biased region" description="Low complexity" evidence="5">
    <location>
        <begin position="215"/>
        <end position="227"/>
    </location>
</feature>
<dbReference type="GO" id="GO:0005672">
    <property type="term" value="C:transcription factor TFIIA complex"/>
    <property type="evidence" value="ECO:0007669"/>
    <property type="project" value="InterPro"/>
</dbReference>
<evidence type="ECO:0000256" key="3">
    <source>
        <dbReference type="ARBA" id="ARBA00023163"/>
    </source>
</evidence>
<dbReference type="InterPro" id="IPR004855">
    <property type="entry name" value="TFIIA_asu/bsu"/>
</dbReference>